<gene>
    <name evidence="1" type="ORF">SLINC_4851</name>
</gene>
<dbReference type="PATRIC" id="fig|1915.4.peg.5392"/>
<dbReference type="EMBL" id="CP016438">
    <property type="protein sequence ID" value="ANS67075.1"/>
    <property type="molecule type" value="Genomic_DNA"/>
</dbReference>
<sequence length="169" mass="18038">MRAGLRLRGLVVWGVALAVVGGAVPVAGAVGDGPAEGWADGGPEADLAYHGLARMASGRVDVRFTPRNHGPSAVPDATVRLRWSEPLVDRQAMPEGCARSGRQVVLCRIGALAADGLGERVELRVRLLGMPSEVLLEIDTVWSGGAVDRNRLNDRQRVLVLDTGDEYYF</sequence>
<dbReference type="OrthoDB" id="4300377at2"/>
<protein>
    <submittedName>
        <fullName evidence="1">Uncharacterized protein</fullName>
    </submittedName>
</protein>
<dbReference type="AlphaFoldDB" id="A0A1B1MEM4"/>
<organism evidence="1 2">
    <name type="scientific">Streptomyces lincolnensis</name>
    <dbReference type="NCBI Taxonomy" id="1915"/>
    <lineage>
        <taxon>Bacteria</taxon>
        <taxon>Bacillati</taxon>
        <taxon>Actinomycetota</taxon>
        <taxon>Actinomycetes</taxon>
        <taxon>Kitasatosporales</taxon>
        <taxon>Streptomycetaceae</taxon>
        <taxon>Streptomyces</taxon>
    </lineage>
</organism>
<dbReference type="KEGG" id="sls:SLINC_4851"/>
<evidence type="ECO:0000313" key="2">
    <source>
        <dbReference type="Proteomes" id="UP000092598"/>
    </source>
</evidence>
<evidence type="ECO:0000313" key="1">
    <source>
        <dbReference type="EMBL" id="ANS67075.1"/>
    </source>
</evidence>
<accession>A0A1B1MEM4</accession>
<dbReference type="STRING" id="1915.SLINC_4851"/>
<name>A0A1B1MEM4_STRLN</name>
<proteinExistence type="predicted"/>
<dbReference type="Proteomes" id="UP000092598">
    <property type="component" value="Chromosome"/>
</dbReference>
<reference evidence="1 2" key="1">
    <citation type="submission" date="2016-07" db="EMBL/GenBank/DDBJ databases">
        <title>Enhancement of antibiotic productionsby engineered nitrateutilization in actinobacteria.</title>
        <authorList>
            <person name="Meng S.C."/>
        </authorList>
    </citation>
    <scope>NUCLEOTIDE SEQUENCE [LARGE SCALE GENOMIC DNA]</scope>
    <source>
        <strain evidence="1 2">NRRL 2936</strain>
    </source>
</reference>
<dbReference type="RefSeq" id="WP_067437623.1">
    <property type="nucleotide sequence ID" value="NZ_CP016438.1"/>
</dbReference>
<keyword evidence="2" id="KW-1185">Reference proteome</keyword>